<organism evidence="10">
    <name type="scientific">Thrips palmi</name>
    <name type="common">Melon thrips</name>
    <dbReference type="NCBI Taxonomy" id="161013"/>
    <lineage>
        <taxon>Eukaryota</taxon>
        <taxon>Metazoa</taxon>
        <taxon>Ecdysozoa</taxon>
        <taxon>Arthropoda</taxon>
        <taxon>Hexapoda</taxon>
        <taxon>Insecta</taxon>
        <taxon>Pterygota</taxon>
        <taxon>Neoptera</taxon>
        <taxon>Paraneoptera</taxon>
        <taxon>Thysanoptera</taxon>
        <taxon>Terebrantia</taxon>
        <taxon>Thripoidea</taxon>
        <taxon>Thripidae</taxon>
        <taxon>Thrips</taxon>
    </lineage>
</organism>
<keyword evidence="6" id="KW-0675">Receptor</keyword>
<name>A0A6P8XT27_THRPL</name>
<keyword evidence="2" id="KW-1003">Cell membrane</keyword>
<evidence type="ECO:0000256" key="8">
    <source>
        <dbReference type="SAM" id="Phobius"/>
    </source>
</evidence>
<dbReference type="RefSeq" id="XP_034230028.1">
    <property type="nucleotide sequence ID" value="XM_034374137.1"/>
</dbReference>
<evidence type="ECO:0000256" key="7">
    <source>
        <dbReference type="ARBA" id="ARBA00023180"/>
    </source>
</evidence>
<evidence type="ECO:0000256" key="5">
    <source>
        <dbReference type="ARBA" id="ARBA00023136"/>
    </source>
</evidence>
<reference evidence="10" key="1">
    <citation type="submission" date="2025-08" db="UniProtKB">
        <authorList>
            <consortium name="RefSeq"/>
        </authorList>
    </citation>
    <scope>IDENTIFICATION</scope>
    <source>
        <tissue evidence="10">Total insect</tissue>
    </source>
</reference>
<dbReference type="OrthoDB" id="10673572at2759"/>
<evidence type="ECO:0000313" key="10">
    <source>
        <dbReference type="RefSeq" id="XP_034230028.1"/>
    </source>
</evidence>
<comment type="subcellular location">
    <subcellularLocation>
        <location evidence="1">Cell membrane</location>
        <topology evidence="1">Multi-pass membrane protein</topology>
    </subcellularLocation>
</comment>
<keyword evidence="9" id="KW-1185">Reference proteome</keyword>
<protein>
    <submittedName>
        <fullName evidence="10">Uncharacterized protein LOC117638921</fullName>
    </submittedName>
</protein>
<dbReference type="Proteomes" id="UP000515158">
    <property type="component" value="Unplaced"/>
</dbReference>
<keyword evidence="7" id="KW-0325">Glycoprotein</keyword>
<evidence type="ECO:0000256" key="1">
    <source>
        <dbReference type="ARBA" id="ARBA00004651"/>
    </source>
</evidence>
<evidence type="ECO:0000313" key="9">
    <source>
        <dbReference type="Proteomes" id="UP000515158"/>
    </source>
</evidence>
<keyword evidence="4 8" id="KW-1133">Transmembrane helix</keyword>
<evidence type="ECO:0000256" key="6">
    <source>
        <dbReference type="ARBA" id="ARBA00023170"/>
    </source>
</evidence>
<dbReference type="InterPro" id="IPR052192">
    <property type="entry name" value="Insect_Ionotropic_Sensory_Rcpt"/>
</dbReference>
<dbReference type="KEGG" id="tpal:117638921"/>
<accession>A0A6P8XT27</accession>
<sequence>MAAIGPREKYADTIQDLIDGNVPVGIHDGVMYAMLMDSISNTSEHRSLVLVDCFRHVQYVEDCLKHLLESHGRFALMLNQPKMFNSVSAKHRERIHRIDAPFARTPVVVYFSRDFPLVDVFSRVMNRLQSSGIVEQVYLRTMNFGVAEFREQVVAQMSGPYPISLSVLAPVLRFLGLMLLPLPVLCFLGELLLARVLDRHHRMLPPPRTFGPPFSLSIATLHV</sequence>
<keyword evidence="5 8" id="KW-0472">Membrane</keyword>
<dbReference type="SUPFAM" id="SSF53850">
    <property type="entry name" value="Periplasmic binding protein-like II"/>
    <property type="match status" value="1"/>
</dbReference>
<dbReference type="GO" id="GO:0005886">
    <property type="term" value="C:plasma membrane"/>
    <property type="evidence" value="ECO:0007669"/>
    <property type="project" value="UniProtKB-SubCell"/>
</dbReference>
<dbReference type="AlphaFoldDB" id="A0A6P8XT27"/>
<keyword evidence="3 8" id="KW-0812">Transmembrane</keyword>
<dbReference type="InParanoid" id="A0A6P8XT27"/>
<evidence type="ECO:0000256" key="3">
    <source>
        <dbReference type="ARBA" id="ARBA00022692"/>
    </source>
</evidence>
<feature type="transmembrane region" description="Helical" evidence="8">
    <location>
        <begin position="171"/>
        <end position="193"/>
    </location>
</feature>
<proteinExistence type="predicted"/>
<dbReference type="PANTHER" id="PTHR42643">
    <property type="entry name" value="IONOTROPIC RECEPTOR 20A-RELATED"/>
    <property type="match status" value="1"/>
</dbReference>
<dbReference type="GeneID" id="117638921"/>
<dbReference type="PANTHER" id="PTHR42643:SF24">
    <property type="entry name" value="IONOTROPIC RECEPTOR 60A"/>
    <property type="match status" value="1"/>
</dbReference>
<gene>
    <name evidence="10" type="primary">LOC117638921</name>
</gene>
<evidence type="ECO:0000256" key="4">
    <source>
        <dbReference type="ARBA" id="ARBA00022989"/>
    </source>
</evidence>
<evidence type="ECO:0000256" key="2">
    <source>
        <dbReference type="ARBA" id="ARBA00022475"/>
    </source>
</evidence>